<dbReference type="AlphaFoldDB" id="A0A0K8MCY8"/>
<organism evidence="3 4">
    <name type="scientific">Caedimonas varicaedens</name>
    <dbReference type="NCBI Taxonomy" id="1629334"/>
    <lineage>
        <taxon>Bacteria</taxon>
        <taxon>Pseudomonadati</taxon>
        <taxon>Pseudomonadota</taxon>
        <taxon>Alphaproteobacteria</taxon>
        <taxon>Holosporales</taxon>
        <taxon>Caedimonadaceae</taxon>
        <taxon>Caedimonas</taxon>
    </lineage>
</organism>
<sequence>MKTLMIFPPIYITKGVSDSENLENRLHQDGFQKISLVERQLAFQGESLQDYIKRFLRQTSENSISLLYTVGCGQRVLGIPSTCHEAKTMLHLLSGRRHQIWVCFSFKSRGKIYSKTVMTRISFKRLAEAEIKSYLDLNEWQGRSGGYNPLGKAASFIKSVNGSPTVLSGLPEFEWTSFIQGRKF</sequence>
<evidence type="ECO:0000256" key="2">
    <source>
        <dbReference type="ARBA" id="ARBA00023080"/>
    </source>
</evidence>
<dbReference type="OrthoDB" id="9807767at2"/>
<dbReference type="Gene3D" id="3.90.950.10">
    <property type="match status" value="1"/>
</dbReference>
<evidence type="ECO:0000313" key="3">
    <source>
        <dbReference type="EMBL" id="GAO97754.1"/>
    </source>
</evidence>
<gene>
    <name evidence="3" type="primary">yhdE</name>
    <name evidence="3" type="ORF">Cva_00394</name>
</gene>
<keyword evidence="4" id="KW-1185">Reference proteome</keyword>
<keyword evidence="1" id="KW-0378">Hydrolase</keyword>
<accession>A0A0K8MCY8</accession>
<dbReference type="InterPro" id="IPR003697">
    <property type="entry name" value="Maf-like"/>
</dbReference>
<evidence type="ECO:0000313" key="4">
    <source>
        <dbReference type="Proteomes" id="UP000036771"/>
    </source>
</evidence>
<proteinExistence type="predicted"/>
<protein>
    <submittedName>
        <fullName evidence="3">Maf-like protein YhdE</fullName>
    </submittedName>
</protein>
<dbReference type="SUPFAM" id="SSF52972">
    <property type="entry name" value="ITPase-like"/>
    <property type="match status" value="1"/>
</dbReference>
<dbReference type="EMBL" id="BBVC01000016">
    <property type="protein sequence ID" value="GAO97754.1"/>
    <property type="molecule type" value="Genomic_DNA"/>
</dbReference>
<dbReference type="GO" id="GO:0009117">
    <property type="term" value="P:nucleotide metabolic process"/>
    <property type="evidence" value="ECO:0007669"/>
    <property type="project" value="UniProtKB-KW"/>
</dbReference>
<dbReference type="STRING" id="1629334.Cva_00394"/>
<keyword evidence="2" id="KW-0546">Nucleotide metabolism</keyword>
<dbReference type="Pfam" id="PF02545">
    <property type="entry name" value="Maf"/>
    <property type="match status" value="1"/>
</dbReference>
<comment type="caution">
    <text evidence="3">The sequence shown here is derived from an EMBL/GenBank/DDBJ whole genome shotgun (WGS) entry which is preliminary data.</text>
</comment>
<evidence type="ECO:0000256" key="1">
    <source>
        <dbReference type="ARBA" id="ARBA00022801"/>
    </source>
</evidence>
<dbReference type="InterPro" id="IPR029001">
    <property type="entry name" value="ITPase-like_fam"/>
</dbReference>
<reference evidence="3 4" key="1">
    <citation type="submission" date="2015-03" db="EMBL/GenBank/DDBJ databases">
        <title>Caedibacter varicaedens, whole genome shotgun sequence.</title>
        <authorList>
            <person name="Suzuki H."/>
            <person name="Dapper A.L."/>
            <person name="Gibson A.K."/>
            <person name="Jackson C."/>
            <person name="Lee H."/>
            <person name="Pejaver V.R."/>
            <person name="Doak T."/>
            <person name="Lynch M."/>
        </authorList>
    </citation>
    <scope>NUCLEOTIDE SEQUENCE [LARGE SCALE GENOMIC DNA]</scope>
</reference>
<name>A0A0K8MCY8_9PROT</name>
<dbReference type="Proteomes" id="UP000036771">
    <property type="component" value="Unassembled WGS sequence"/>
</dbReference>
<dbReference type="GO" id="GO:0047429">
    <property type="term" value="F:nucleoside triphosphate diphosphatase activity"/>
    <property type="evidence" value="ECO:0007669"/>
    <property type="project" value="InterPro"/>
</dbReference>